<dbReference type="Proteomes" id="UP000824890">
    <property type="component" value="Unassembled WGS sequence"/>
</dbReference>
<dbReference type="EMBL" id="JAGKQM010000014">
    <property type="protein sequence ID" value="KAH0886247.1"/>
    <property type="molecule type" value="Genomic_DNA"/>
</dbReference>
<proteinExistence type="predicted"/>
<comment type="caution">
    <text evidence="1">The sequence shown here is derived from an EMBL/GenBank/DDBJ whole genome shotgun (WGS) entry which is preliminary data.</text>
</comment>
<name>A0ABQ8A172_BRANA</name>
<evidence type="ECO:0000313" key="2">
    <source>
        <dbReference type="Proteomes" id="UP000824890"/>
    </source>
</evidence>
<sequence length="106" mass="12546">MGAQTHVKILSYFATLSLTNDMDRLEWMHDGKKSNVYSTKAIYNLLRVRQQRVPWCYYLLHLGKKNRFRHPSAIIKEIDKTIKLRIAAIRIEDPQFSSSLFQAWPH</sequence>
<keyword evidence="2" id="KW-1185">Reference proteome</keyword>
<protein>
    <submittedName>
        <fullName evidence="1">Uncharacterized protein</fullName>
    </submittedName>
</protein>
<gene>
    <name evidence="1" type="ORF">HID58_062343</name>
</gene>
<accession>A0ABQ8A172</accession>
<evidence type="ECO:0000313" key="1">
    <source>
        <dbReference type="EMBL" id="KAH0886247.1"/>
    </source>
</evidence>
<organism evidence="1 2">
    <name type="scientific">Brassica napus</name>
    <name type="common">Rape</name>
    <dbReference type="NCBI Taxonomy" id="3708"/>
    <lineage>
        <taxon>Eukaryota</taxon>
        <taxon>Viridiplantae</taxon>
        <taxon>Streptophyta</taxon>
        <taxon>Embryophyta</taxon>
        <taxon>Tracheophyta</taxon>
        <taxon>Spermatophyta</taxon>
        <taxon>Magnoliopsida</taxon>
        <taxon>eudicotyledons</taxon>
        <taxon>Gunneridae</taxon>
        <taxon>Pentapetalae</taxon>
        <taxon>rosids</taxon>
        <taxon>malvids</taxon>
        <taxon>Brassicales</taxon>
        <taxon>Brassicaceae</taxon>
        <taxon>Brassiceae</taxon>
        <taxon>Brassica</taxon>
    </lineage>
</organism>
<reference evidence="1 2" key="1">
    <citation type="submission" date="2021-05" db="EMBL/GenBank/DDBJ databases">
        <title>Genome Assembly of Synthetic Allotetraploid Brassica napus Reveals Homoeologous Exchanges between Subgenomes.</title>
        <authorList>
            <person name="Davis J.T."/>
        </authorList>
    </citation>
    <scope>NUCLEOTIDE SEQUENCE [LARGE SCALE GENOMIC DNA]</scope>
    <source>
        <strain evidence="2">cv. Da-Ae</strain>
        <tissue evidence="1">Seedling</tissue>
    </source>
</reference>